<reference evidence="2" key="2">
    <citation type="journal article" date="2022" name="Hortic Res">
        <title>The genome of Dioscorea zingiberensis sheds light on the biosynthesis, origin and evolution of the medicinally important diosgenin saponins.</title>
        <authorList>
            <person name="Li Y."/>
            <person name="Tan C."/>
            <person name="Li Z."/>
            <person name="Guo J."/>
            <person name="Li S."/>
            <person name="Chen X."/>
            <person name="Wang C."/>
            <person name="Dai X."/>
            <person name="Yang H."/>
            <person name="Song W."/>
            <person name="Hou L."/>
            <person name="Xu J."/>
            <person name="Tong Z."/>
            <person name="Xu A."/>
            <person name="Yuan X."/>
            <person name="Wang W."/>
            <person name="Yang Q."/>
            <person name="Chen L."/>
            <person name="Sun Z."/>
            <person name="Wang K."/>
            <person name="Pan B."/>
            <person name="Chen J."/>
            <person name="Bao Y."/>
            <person name="Liu F."/>
            <person name="Qi X."/>
            <person name="Gang D.R."/>
            <person name="Wen J."/>
            <person name="Li J."/>
        </authorList>
    </citation>
    <scope>NUCLEOTIDE SEQUENCE</scope>
    <source>
        <strain evidence="2">Dzin_1.0</strain>
    </source>
</reference>
<reference evidence="2" key="1">
    <citation type="submission" date="2021-03" db="EMBL/GenBank/DDBJ databases">
        <authorList>
            <person name="Li Z."/>
            <person name="Yang C."/>
        </authorList>
    </citation>
    <scope>NUCLEOTIDE SEQUENCE</scope>
    <source>
        <strain evidence="2">Dzin_1.0</strain>
        <tissue evidence="2">Leaf</tissue>
    </source>
</reference>
<dbReference type="InterPro" id="IPR022742">
    <property type="entry name" value="Hydrolase_4"/>
</dbReference>
<dbReference type="InterPro" id="IPR051044">
    <property type="entry name" value="MAG_DAG_Lipase"/>
</dbReference>
<dbReference type="AlphaFoldDB" id="A0A9D5CXG3"/>
<gene>
    <name evidence="2" type="ORF">J5N97_008712</name>
</gene>
<dbReference type="Proteomes" id="UP001085076">
    <property type="component" value="Miscellaneous, Linkage group lg02"/>
</dbReference>
<dbReference type="SUPFAM" id="SSF53474">
    <property type="entry name" value="alpha/beta-Hydrolases"/>
    <property type="match status" value="1"/>
</dbReference>
<comment type="caution">
    <text evidence="2">The sequence shown here is derived from an EMBL/GenBank/DDBJ whole genome shotgun (WGS) entry which is preliminary data.</text>
</comment>
<dbReference type="Gene3D" id="3.40.50.1820">
    <property type="entry name" value="alpha/beta hydrolase"/>
    <property type="match status" value="1"/>
</dbReference>
<accession>A0A9D5CXG3</accession>
<dbReference type="PANTHER" id="PTHR11614">
    <property type="entry name" value="PHOSPHOLIPASE-RELATED"/>
    <property type="match status" value="1"/>
</dbReference>
<organism evidence="2 3">
    <name type="scientific">Dioscorea zingiberensis</name>
    <dbReference type="NCBI Taxonomy" id="325984"/>
    <lineage>
        <taxon>Eukaryota</taxon>
        <taxon>Viridiplantae</taxon>
        <taxon>Streptophyta</taxon>
        <taxon>Embryophyta</taxon>
        <taxon>Tracheophyta</taxon>
        <taxon>Spermatophyta</taxon>
        <taxon>Magnoliopsida</taxon>
        <taxon>Liliopsida</taxon>
        <taxon>Dioscoreales</taxon>
        <taxon>Dioscoreaceae</taxon>
        <taxon>Dioscorea</taxon>
    </lineage>
</organism>
<protein>
    <recommendedName>
        <fullName evidence="1">Serine aminopeptidase S33 domain-containing protein</fullName>
    </recommendedName>
</protein>
<dbReference type="PRINTS" id="PR00111">
    <property type="entry name" value="ABHYDROLASE"/>
</dbReference>
<name>A0A9D5CXG3_9LILI</name>
<sequence>MNNNNNMKIFTQTWKPNSPSTHLLGLVAMIHGYASESSWIFQLTAVAIAKLGFHVCALDLPGHGFSDGPRGYITDINPLVTDCIQYFNTARLNFQEEHPDLPAFLYGESLGGAIAILVALKQKKEWRGLVLNGPMCSVSAKFKPMWPLEKFLPAAALVAPRWRVVLTKSLVEKSFKEEWKRELFRRSPRAGKSEHPPARTSLEMLRICKEIGRRSRELELPLLVVHGREDSVCDWEAAEKVVEMAGSKDKTLKVVDGMWHQMIGDTVDNVEFGFGLIFSWLKNRAQLER</sequence>
<dbReference type="EMBL" id="JAGGNH010000002">
    <property type="protein sequence ID" value="KAJ0980457.1"/>
    <property type="molecule type" value="Genomic_DNA"/>
</dbReference>
<dbReference type="Pfam" id="PF12146">
    <property type="entry name" value="Hydrolase_4"/>
    <property type="match status" value="1"/>
</dbReference>
<evidence type="ECO:0000259" key="1">
    <source>
        <dbReference type="Pfam" id="PF12146"/>
    </source>
</evidence>
<proteinExistence type="predicted"/>
<feature type="domain" description="Serine aminopeptidase S33" evidence="1">
    <location>
        <begin position="25"/>
        <end position="266"/>
    </location>
</feature>
<dbReference type="OrthoDB" id="2498029at2759"/>
<evidence type="ECO:0000313" key="2">
    <source>
        <dbReference type="EMBL" id="KAJ0980457.1"/>
    </source>
</evidence>
<dbReference type="InterPro" id="IPR000073">
    <property type="entry name" value="AB_hydrolase_1"/>
</dbReference>
<keyword evidence="3" id="KW-1185">Reference proteome</keyword>
<dbReference type="InterPro" id="IPR029058">
    <property type="entry name" value="AB_hydrolase_fold"/>
</dbReference>
<evidence type="ECO:0000313" key="3">
    <source>
        <dbReference type="Proteomes" id="UP001085076"/>
    </source>
</evidence>